<organism evidence="2 3">
    <name type="scientific">Scyliorhinus torazame</name>
    <name type="common">Cloudy catshark</name>
    <name type="synonym">Catulus torazame</name>
    <dbReference type="NCBI Taxonomy" id="75743"/>
    <lineage>
        <taxon>Eukaryota</taxon>
        <taxon>Metazoa</taxon>
        <taxon>Chordata</taxon>
        <taxon>Craniata</taxon>
        <taxon>Vertebrata</taxon>
        <taxon>Chondrichthyes</taxon>
        <taxon>Elasmobranchii</taxon>
        <taxon>Galeomorphii</taxon>
        <taxon>Galeoidea</taxon>
        <taxon>Carcharhiniformes</taxon>
        <taxon>Scyliorhinidae</taxon>
        <taxon>Scyliorhinus</taxon>
    </lineage>
</organism>
<protein>
    <submittedName>
        <fullName evidence="2">Uncharacterized protein</fullName>
    </submittedName>
</protein>
<name>A0A401NX95_SCYTO</name>
<sequence length="355" mass="40010">MPLLLVEKKKDLNLKRKSPENSLIIPSCKKRKKVVHNLCVFEENNIDSVGMSSGRKKQILSLLKWRKGKKGKTDKAKAVIPDDLDIGSCQPKQTSSLFGRSGEHQFKAAASSSEEDDDFFGLKEILQMMNAPCSFQKLTEPVEFDFTVTDVTKNGAEEEEDHKLNSNNWRKEKWRTQEEFDILGSQQAILGFHEQVKRSSLECKDSVPRAAAKGMGIGILYRICSMMEKITELERDRLELLRQNNELQNQLSQSQQAEATFLRCCTCGAGPGLNISHTIPQRTTCSRQMVTRTNPITEIKSRLFLGPPSEANTGFEQSNSSQHKFIDIPPTFTHISPETLNLGAEDDLQFCVSKL</sequence>
<evidence type="ECO:0000313" key="2">
    <source>
        <dbReference type="EMBL" id="GCB65475.1"/>
    </source>
</evidence>
<keyword evidence="1" id="KW-0175">Coiled coil</keyword>
<dbReference type="Proteomes" id="UP000288216">
    <property type="component" value="Unassembled WGS sequence"/>
</dbReference>
<dbReference type="EMBL" id="BFAA01000080">
    <property type="protein sequence ID" value="GCB65475.1"/>
    <property type="molecule type" value="Genomic_DNA"/>
</dbReference>
<dbReference type="AlphaFoldDB" id="A0A401NX95"/>
<keyword evidence="3" id="KW-1185">Reference proteome</keyword>
<reference evidence="2 3" key="1">
    <citation type="journal article" date="2018" name="Nat. Ecol. Evol.">
        <title>Shark genomes provide insights into elasmobranch evolution and the origin of vertebrates.</title>
        <authorList>
            <person name="Hara Y"/>
            <person name="Yamaguchi K"/>
            <person name="Onimaru K"/>
            <person name="Kadota M"/>
            <person name="Koyanagi M"/>
            <person name="Keeley SD"/>
            <person name="Tatsumi K"/>
            <person name="Tanaka K"/>
            <person name="Motone F"/>
            <person name="Kageyama Y"/>
            <person name="Nozu R"/>
            <person name="Adachi N"/>
            <person name="Nishimura O"/>
            <person name="Nakagawa R"/>
            <person name="Tanegashima C"/>
            <person name="Kiyatake I"/>
            <person name="Matsumoto R"/>
            <person name="Murakumo K"/>
            <person name="Nishida K"/>
            <person name="Terakita A"/>
            <person name="Kuratani S"/>
            <person name="Sato K"/>
            <person name="Hyodo S Kuraku.S."/>
        </authorList>
    </citation>
    <scope>NUCLEOTIDE SEQUENCE [LARGE SCALE GENOMIC DNA]</scope>
</reference>
<feature type="coiled-coil region" evidence="1">
    <location>
        <begin position="230"/>
        <end position="260"/>
    </location>
</feature>
<proteinExistence type="predicted"/>
<gene>
    <name evidence="2" type="ORF">scyTo_0000426</name>
</gene>
<evidence type="ECO:0000313" key="3">
    <source>
        <dbReference type="Proteomes" id="UP000288216"/>
    </source>
</evidence>
<accession>A0A401NX95</accession>
<dbReference type="OrthoDB" id="9944813at2759"/>
<comment type="caution">
    <text evidence="2">The sequence shown here is derived from an EMBL/GenBank/DDBJ whole genome shotgun (WGS) entry which is preliminary data.</text>
</comment>
<dbReference type="OMA" id="PTFTHIS"/>
<evidence type="ECO:0000256" key="1">
    <source>
        <dbReference type="SAM" id="Coils"/>
    </source>
</evidence>